<evidence type="ECO:0000256" key="1">
    <source>
        <dbReference type="ARBA" id="ARBA00006226"/>
    </source>
</evidence>
<dbReference type="Pfam" id="PF05016">
    <property type="entry name" value="ParE_toxin"/>
    <property type="match status" value="1"/>
</dbReference>
<comment type="caution">
    <text evidence="3">The sequence shown here is derived from an EMBL/GenBank/DDBJ whole genome shotgun (WGS) entry which is preliminary data.</text>
</comment>
<dbReference type="NCBIfam" id="TIGR02385">
    <property type="entry name" value="RelE_StbE"/>
    <property type="match status" value="1"/>
</dbReference>
<evidence type="ECO:0000313" key="4">
    <source>
        <dbReference type="Proteomes" id="UP000027466"/>
    </source>
</evidence>
<keyword evidence="4" id="KW-1185">Reference proteome</keyword>
<dbReference type="InterPro" id="IPR035093">
    <property type="entry name" value="RelE/ParE_toxin_dom_sf"/>
</dbReference>
<organism evidence="3 4">
    <name type="scientific">Caballeronia glathei</name>
    <dbReference type="NCBI Taxonomy" id="60547"/>
    <lineage>
        <taxon>Bacteria</taxon>
        <taxon>Pseudomonadati</taxon>
        <taxon>Pseudomonadota</taxon>
        <taxon>Betaproteobacteria</taxon>
        <taxon>Burkholderiales</taxon>
        <taxon>Burkholderiaceae</taxon>
        <taxon>Caballeronia</taxon>
    </lineage>
</organism>
<proteinExistence type="inferred from homology"/>
<gene>
    <name evidence="3" type="ORF">BG61_29565</name>
</gene>
<dbReference type="Proteomes" id="UP000027466">
    <property type="component" value="Unassembled WGS sequence"/>
</dbReference>
<dbReference type="Gene3D" id="3.30.2310.20">
    <property type="entry name" value="RelE-like"/>
    <property type="match status" value="1"/>
</dbReference>
<keyword evidence="2" id="KW-1277">Toxin-antitoxin system</keyword>
<dbReference type="PANTHER" id="PTHR33755">
    <property type="entry name" value="TOXIN PARE1-RELATED"/>
    <property type="match status" value="1"/>
</dbReference>
<dbReference type="STRING" id="60547.GCA_000751215_04889"/>
<name>A0A069PIV1_9BURK</name>
<evidence type="ECO:0000313" key="3">
    <source>
        <dbReference type="EMBL" id="KDR39854.1"/>
    </source>
</evidence>
<dbReference type="EMBL" id="JFHC01000050">
    <property type="protein sequence ID" value="KDR39854.1"/>
    <property type="molecule type" value="Genomic_DNA"/>
</dbReference>
<sequence length="96" mass="10961">MTVQWLAEALLNLADILDTVAEESPQGAEMLAAEFQSKTAQLETHPKLYKAGRVRGTRECVATENYLLVYRLEGDDVHILRVLHTRRQWPSSPKKR</sequence>
<reference evidence="3 4" key="1">
    <citation type="submission" date="2014-03" db="EMBL/GenBank/DDBJ databases">
        <title>Draft Genome Sequences of Four Burkholderia Strains.</title>
        <authorList>
            <person name="Liu X.Y."/>
            <person name="Li C.X."/>
            <person name="Xu J.H."/>
        </authorList>
    </citation>
    <scope>NUCLEOTIDE SEQUENCE [LARGE SCALE GENOMIC DNA]</scope>
    <source>
        <strain evidence="3 4">DSM 50014</strain>
    </source>
</reference>
<dbReference type="RefSeq" id="WP_035936534.1">
    <property type="nucleotide sequence ID" value="NZ_CADFFX010000013.1"/>
</dbReference>
<comment type="similarity">
    <text evidence="1">Belongs to the RelE toxin family.</text>
</comment>
<dbReference type="InterPro" id="IPR051803">
    <property type="entry name" value="TA_system_RelE-like_toxin"/>
</dbReference>
<protein>
    <submittedName>
        <fullName evidence="3">Addiction module antitoxin</fullName>
    </submittedName>
</protein>
<evidence type="ECO:0000256" key="2">
    <source>
        <dbReference type="ARBA" id="ARBA00022649"/>
    </source>
</evidence>
<dbReference type="AlphaFoldDB" id="A0A069PIV1"/>
<dbReference type="InterPro" id="IPR007712">
    <property type="entry name" value="RelE/ParE_toxin"/>
</dbReference>
<accession>A0A069PIV1</accession>